<dbReference type="GO" id="GO:0051260">
    <property type="term" value="P:protein homooligomerization"/>
    <property type="evidence" value="ECO:0007669"/>
    <property type="project" value="InterPro"/>
</dbReference>
<dbReference type="OrthoDB" id="2414723at2759"/>
<protein>
    <recommendedName>
        <fullName evidence="2">BTB domain-containing protein</fullName>
    </recommendedName>
</protein>
<dbReference type="PANTHER" id="PTHR11145">
    <property type="entry name" value="BTB/POZ DOMAIN-CONTAINING ADAPTER FOR CUL3-MEDIATED RHOA DEGRADATION PROTEIN FAMILY MEMBER"/>
    <property type="match status" value="1"/>
</dbReference>
<gene>
    <name evidence="3" type="ORF">PGLA1383_LOCUS21602</name>
    <name evidence="4" type="ORF">PGLA2088_LOCUS12578</name>
</gene>
<dbReference type="SUPFAM" id="SSF54695">
    <property type="entry name" value="POZ domain"/>
    <property type="match status" value="1"/>
</dbReference>
<dbReference type="Gene3D" id="3.30.710.10">
    <property type="entry name" value="Potassium Channel Kv1.1, Chain A"/>
    <property type="match status" value="1"/>
</dbReference>
<proteinExistence type="predicted"/>
<dbReference type="Proteomes" id="UP000626109">
    <property type="component" value="Unassembled WGS sequence"/>
</dbReference>
<accession>A0A813IXG9</accession>
<dbReference type="PANTHER" id="PTHR11145:SF8">
    <property type="entry name" value="RE57120P"/>
    <property type="match status" value="1"/>
</dbReference>
<dbReference type="InterPro" id="IPR045068">
    <property type="entry name" value="BACURD1-3"/>
</dbReference>
<evidence type="ECO:0000313" key="6">
    <source>
        <dbReference type="Proteomes" id="UP000654075"/>
    </source>
</evidence>
<evidence type="ECO:0000313" key="3">
    <source>
        <dbReference type="EMBL" id="CAE8603391.1"/>
    </source>
</evidence>
<reference evidence="4" key="1">
    <citation type="submission" date="2021-02" db="EMBL/GenBank/DDBJ databases">
        <authorList>
            <person name="Dougan E. K."/>
            <person name="Rhodes N."/>
            <person name="Thang M."/>
            <person name="Chan C."/>
        </authorList>
    </citation>
    <scope>NUCLEOTIDE SEQUENCE</scope>
</reference>
<evidence type="ECO:0000256" key="1">
    <source>
        <dbReference type="SAM" id="MobiDB-lite"/>
    </source>
</evidence>
<dbReference type="SMART" id="SM00225">
    <property type="entry name" value="BTB"/>
    <property type="match status" value="1"/>
</dbReference>
<name>A0A813IXG9_POLGL</name>
<dbReference type="EMBL" id="CAJNNV010015347">
    <property type="protein sequence ID" value="CAE8603391.1"/>
    <property type="molecule type" value="Genomic_DNA"/>
</dbReference>
<dbReference type="InterPro" id="IPR000210">
    <property type="entry name" value="BTB/POZ_dom"/>
</dbReference>
<dbReference type="AlphaFoldDB" id="A0A813IXG9"/>
<sequence length="151" mass="16538">MSSSQLQGLKCGLPDRPVGDDAPAPKRTRHASGRVTLNVGSQKFETSVETLRTFPSSFFSALASGRHTVNWEEDGSVFIDRSPDHFHLVLQYLRNGSRGIIVPSCKIGMRCCWKLSITACLSLWLTSGASDYLTATSSQSKLARPPITMHL</sequence>
<organism evidence="4 5">
    <name type="scientific">Polarella glacialis</name>
    <name type="common">Dinoflagellate</name>
    <dbReference type="NCBI Taxonomy" id="89957"/>
    <lineage>
        <taxon>Eukaryota</taxon>
        <taxon>Sar</taxon>
        <taxon>Alveolata</taxon>
        <taxon>Dinophyceae</taxon>
        <taxon>Suessiales</taxon>
        <taxon>Suessiaceae</taxon>
        <taxon>Polarella</taxon>
    </lineage>
</organism>
<evidence type="ECO:0000259" key="2">
    <source>
        <dbReference type="SMART" id="SM00225"/>
    </source>
</evidence>
<dbReference type="Pfam" id="PF02214">
    <property type="entry name" value="BTB_2"/>
    <property type="match status" value="1"/>
</dbReference>
<evidence type="ECO:0000313" key="5">
    <source>
        <dbReference type="Proteomes" id="UP000626109"/>
    </source>
</evidence>
<feature type="domain" description="BTB" evidence="2">
    <location>
        <begin position="33"/>
        <end position="128"/>
    </location>
</feature>
<dbReference type="Proteomes" id="UP000654075">
    <property type="component" value="Unassembled WGS sequence"/>
</dbReference>
<keyword evidence="6" id="KW-1185">Reference proteome</keyword>
<evidence type="ECO:0000313" key="4">
    <source>
        <dbReference type="EMBL" id="CAE8657069.1"/>
    </source>
</evidence>
<dbReference type="InterPro" id="IPR003131">
    <property type="entry name" value="T1-type_BTB"/>
</dbReference>
<comment type="caution">
    <text evidence="4">The sequence shown here is derived from an EMBL/GenBank/DDBJ whole genome shotgun (WGS) entry which is preliminary data.</text>
</comment>
<dbReference type="EMBL" id="CAJNNW010014867">
    <property type="protein sequence ID" value="CAE8657069.1"/>
    <property type="molecule type" value="Genomic_DNA"/>
</dbReference>
<feature type="region of interest" description="Disordered" evidence="1">
    <location>
        <begin position="1"/>
        <end position="32"/>
    </location>
</feature>
<dbReference type="InterPro" id="IPR011333">
    <property type="entry name" value="SKP1/BTB/POZ_sf"/>
</dbReference>